<dbReference type="PANTHER" id="PTHR23227:SF67">
    <property type="entry name" value="CRANIOFACIAL DEVELOPMENT PROTEIN 2-LIKE"/>
    <property type="match status" value="1"/>
</dbReference>
<name>A0A8B8D463_CRAVI</name>
<keyword evidence="1" id="KW-1185">Reference proteome</keyword>
<dbReference type="OrthoDB" id="6272897at2759"/>
<dbReference type="Gene3D" id="3.60.10.10">
    <property type="entry name" value="Endonuclease/exonuclease/phosphatase"/>
    <property type="match status" value="1"/>
</dbReference>
<evidence type="ECO:0000313" key="2">
    <source>
        <dbReference type="RefSeq" id="XP_022322883.1"/>
    </source>
</evidence>
<protein>
    <submittedName>
        <fullName evidence="2">Craniofacial development protein 2-like</fullName>
    </submittedName>
</protein>
<evidence type="ECO:0000313" key="1">
    <source>
        <dbReference type="Proteomes" id="UP000694844"/>
    </source>
</evidence>
<sequence>MWVRLKAKCQNFTIIQCYAPTNDADEEDTDNFYERLQLTLNNTPKRDIKIVMGDLNAKIGNNNKNRERIMGKHGIGEMNENGLKLVEFCEANELVIGGSLFPHKNIHKTTWESPDGKTKNQIDHIMINQRWRSSLQDVRVMRGADCKSYDTGKDLFQLELKNKFSALYNEELELDIESEWTAGKNIIKSACETVLGNKTIKKKEWMSDLSWQKVEERREMKGKINSAKTRAQKYSTQVKHQELHKEVKKSFTLEPGPDLNIKVDNIKKPEIKKALKSLKTGKQLE</sequence>
<dbReference type="CDD" id="cd09076">
    <property type="entry name" value="L1-EN"/>
    <property type="match status" value="1"/>
</dbReference>
<dbReference type="InterPro" id="IPR036691">
    <property type="entry name" value="Endo/exonu/phosph_ase_sf"/>
</dbReference>
<dbReference type="GO" id="GO:0003824">
    <property type="term" value="F:catalytic activity"/>
    <property type="evidence" value="ECO:0007669"/>
    <property type="project" value="InterPro"/>
</dbReference>
<organism evidence="1 2">
    <name type="scientific">Crassostrea virginica</name>
    <name type="common">Eastern oyster</name>
    <dbReference type="NCBI Taxonomy" id="6565"/>
    <lineage>
        <taxon>Eukaryota</taxon>
        <taxon>Metazoa</taxon>
        <taxon>Spiralia</taxon>
        <taxon>Lophotrochozoa</taxon>
        <taxon>Mollusca</taxon>
        <taxon>Bivalvia</taxon>
        <taxon>Autobranchia</taxon>
        <taxon>Pteriomorphia</taxon>
        <taxon>Ostreida</taxon>
        <taxon>Ostreoidea</taxon>
        <taxon>Ostreidae</taxon>
        <taxon>Crassostrea</taxon>
    </lineage>
</organism>
<dbReference type="Proteomes" id="UP000694844">
    <property type="component" value="Chromosome 3"/>
</dbReference>
<dbReference type="AlphaFoldDB" id="A0A8B8D463"/>
<dbReference type="KEGG" id="cvn:111124323"/>
<dbReference type="InterPro" id="IPR027124">
    <property type="entry name" value="Swc5/CFDP1/2"/>
</dbReference>
<dbReference type="SUPFAM" id="SSF56219">
    <property type="entry name" value="DNase I-like"/>
    <property type="match status" value="1"/>
</dbReference>
<dbReference type="GeneID" id="111124323"/>
<accession>A0A8B8D463</accession>
<proteinExistence type="predicted"/>
<reference evidence="2" key="1">
    <citation type="submission" date="2025-08" db="UniProtKB">
        <authorList>
            <consortium name="RefSeq"/>
        </authorList>
    </citation>
    <scope>IDENTIFICATION</scope>
    <source>
        <tissue evidence="2">Whole sample</tissue>
    </source>
</reference>
<dbReference type="PANTHER" id="PTHR23227">
    <property type="entry name" value="BUCENTAUR RELATED"/>
    <property type="match status" value="1"/>
</dbReference>
<gene>
    <name evidence="2" type="primary">LOC111124323</name>
</gene>
<dbReference type="RefSeq" id="XP_022322883.1">
    <property type="nucleotide sequence ID" value="XM_022467175.1"/>
</dbReference>